<feature type="domain" description="Flagellar protein FlgJ N-terminal" evidence="2">
    <location>
        <begin position="61"/>
        <end position="108"/>
    </location>
</feature>
<dbReference type="PANTHER" id="PTHR21666:SF270">
    <property type="entry name" value="MUREIN HYDROLASE ACTIVATOR ENVC"/>
    <property type="match status" value="1"/>
</dbReference>
<dbReference type="InterPro" id="IPR016047">
    <property type="entry name" value="M23ase_b-sheet_dom"/>
</dbReference>
<dbReference type="STRING" id="617002.SAMN05660653_02163"/>
<reference evidence="3 4" key="1">
    <citation type="submission" date="2016-10" db="EMBL/GenBank/DDBJ databases">
        <authorList>
            <person name="de Groot N.N."/>
        </authorList>
    </citation>
    <scope>NUCLEOTIDE SEQUENCE [LARGE SCALE GENOMIC DNA]</scope>
    <source>
        <strain evidence="3 4">ASO4-2</strain>
    </source>
</reference>
<gene>
    <name evidence="3" type="ORF">SAMN05660653_02163</name>
</gene>
<accession>A0A1G6DJB2</accession>
<dbReference type="InterPro" id="IPR019301">
    <property type="entry name" value="Flagellar_prot_FlgJ_N"/>
</dbReference>
<dbReference type="GO" id="GO:0004222">
    <property type="term" value="F:metalloendopeptidase activity"/>
    <property type="evidence" value="ECO:0007669"/>
    <property type="project" value="TreeGrafter"/>
</dbReference>
<dbReference type="InterPro" id="IPR011055">
    <property type="entry name" value="Dup_hybrid_motif"/>
</dbReference>
<dbReference type="Proteomes" id="UP000198771">
    <property type="component" value="Unassembled WGS sequence"/>
</dbReference>
<dbReference type="AlphaFoldDB" id="A0A1G6DJB2"/>
<keyword evidence="4" id="KW-1185">Reference proteome</keyword>
<sequence length="370" mass="40351">MLPLPDNKTLLLGNAQDDVRQRLDAIRLQQRLDGSPDAKGESKLREASQDFEALFLHQLLKQMRATVPKEGLLHGKGEEFWQSHFDMEMATVMARSGGIGLGDMIFEQLRQSQVQATRASDPVGKPMGMTILPPMENDPPDPVKNTDQDEILKVSLQSNAQTTVTAQGPYAPPDSRVINSHPIASNSNVMSRVRSLAQSIEDRGGVVPEHPGFVHGLAPIQDIGATTSLPPMHWPLQGRVSSGFGWRNDPFTGEQSWHAGTDLVAPKGSPIDAAWDGRVVFVGQRGGYGNMVVLEHAGGWRSYYAHNERNRVKVGDMVQAGQSIATVGSSGRSTGPHLHFEIRQGNMAWDPKQIRDRLLAGLSIGKIDSA</sequence>
<evidence type="ECO:0000259" key="1">
    <source>
        <dbReference type="Pfam" id="PF01551"/>
    </source>
</evidence>
<protein>
    <submittedName>
        <fullName evidence="3">Rod binding protein</fullName>
    </submittedName>
</protein>
<dbReference type="PRINTS" id="PR01002">
    <property type="entry name" value="FLGFLGJ"/>
</dbReference>
<organism evidence="3 4">
    <name type="scientific">Desulfonatronum thiosulfatophilum</name>
    <dbReference type="NCBI Taxonomy" id="617002"/>
    <lineage>
        <taxon>Bacteria</taxon>
        <taxon>Pseudomonadati</taxon>
        <taxon>Thermodesulfobacteriota</taxon>
        <taxon>Desulfovibrionia</taxon>
        <taxon>Desulfovibrionales</taxon>
        <taxon>Desulfonatronaceae</taxon>
        <taxon>Desulfonatronum</taxon>
    </lineage>
</organism>
<dbReference type="OrthoDB" id="9796740at2"/>
<dbReference type="SUPFAM" id="SSF51261">
    <property type="entry name" value="Duplicated hybrid motif"/>
    <property type="match status" value="1"/>
</dbReference>
<dbReference type="CDD" id="cd12797">
    <property type="entry name" value="M23_peptidase"/>
    <property type="match status" value="1"/>
</dbReference>
<dbReference type="Gene3D" id="2.70.70.10">
    <property type="entry name" value="Glucose Permease (Domain IIA)"/>
    <property type="match status" value="1"/>
</dbReference>
<dbReference type="EMBL" id="FMXO01000012">
    <property type="protein sequence ID" value="SDB44915.1"/>
    <property type="molecule type" value="Genomic_DNA"/>
</dbReference>
<dbReference type="RefSeq" id="WP_092121342.1">
    <property type="nucleotide sequence ID" value="NZ_FMXO01000012.1"/>
</dbReference>
<evidence type="ECO:0000313" key="3">
    <source>
        <dbReference type="EMBL" id="SDB44915.1"/>
    </source>
</evidence>
<name>A0A1G6DJB2_9BACT</name>
<dbReference type="Pfam" id="PF01551">
    <property type="entry name" value="Peptidase_M23"/>
    <property type="match status" value="1"/>
</dbReference>
<feature type="domain" description="M23ase beta-sheet core" evidence="1">
    <location>
        <begin position="258"/>
        <end position="351"/>
    </location>
</feature>
<dbReference type="PANTHER" id="PTHR21666">
    <property type="entry name" value="PEPTIDASE-RELATED"/>
    <property type="match status" value="1"/>
</dbReference>
<dbReference type="InterPro" id="IPR050570">
    <property type="entry name" value="Cell_wall_metabolism_enzyme"/>
</dbReference>
<evidence type="ECO:0000259" key="2">
    <source>
        <dbReference type="Pfam" id="PF10135"/>
    </source>
</evidence>
<evidence type="ECO:0000313" key="4">
    <source>
        <dbReference type="Proteomes" id="UP000198771"/>
    </source>
</evidence>
<dbReference type="Pfam" id="PF10135">
    <property type="entry name" value="Rod-binding"/>
    <property type="match status" value="1"/>
</dbReference>
<proteinExistence type="predicted"/>